<dbReference type="GO" id="GO:0031267">
    <property type="term" value="F:small GTPase binding"/>
    <property type="evidence" value="ECO:0007669"/>
    <property type="project" value="TreeGrafter"/>
</dbReference>
<keyword evidence="5" id="KW-1185">Reference proteome</keyword>
<dbReference type="EMBL" id="PJQM01003756">
    <property type="protein sequence ID" value="RCH87254.1"/>
    <property type="molecule type" value="Genomic_DNA"/>
</dbReference>
<keyword evidence="2" id="KW-0433">Leucine-rich repeat</keyword>
<dbReference type="GO" id="GO:0005829">
    <property type="term" value="C:cytosol"/>
    <property type="evidence" value="ECO:0007669"/>
    <property type="project" value="TreeGrafter"/>
</dbReference>
<dbReference type="InterPro" id="IPR032675">
    <property type="entry name" value="LRR_dom_sf"/>
</dbReference>
<dbReference type="GO" id="GO:0005634">
    <property type="term" value="C:nucleus"/>
    <property type="evidence" value="ECO:0007669"/>
    <property type="project" value="TreeGrafter"/>
</dbReference>
<dbReference type="Proteomes" id="UP000253551">
    <property type="component" value="Unassembled WGS sequence"/>
</dbReference>
<dbReference type="GO" id="GO:0005096">
    <property type="term" value="F:GTPase activator activity"/>
    <property type="evidence" value="ECO:0007669"/>
    <property type="project" value="UniProtKB-KW"/>
</dbReference>
<evidence type="ECO:0000313" key="5">
    <source>
        <dbReference type="Proteomes" id="UP000253551"/>
    </source>
</evidence>
<keyword evidence="1" id="KW-0343">GTPase activation</keyword>
<evidence type="ECO:0000313" key="4">
    <source>
        <dbReference type="EMBL" id="RCH87254.1"/>
    </source>
</evidence>
<feature type="non-terminal residue" evidence="4">
    <location>
        <position position="120"/>
    </location>
</feature>
<dbReference type="STRING" id="4846.A0A367JBE6"/>
<evidence type="ECO:0000256" key="1">
    <source>
        <dbReference type="ARBA" id="ARBA00022468"/>
    </source>
</evidence>
<keyword evidence="3" id="KW-0677">Repeat</keyword>
<sequence>MTTPINEYTLENNTVFSIVGKGLKLNTASDVQEFVETINQMDNLQVIKLSGNTLGVEASQALAESLKTKTHLKQALLSDIFTGRLLDEIPLALKALCDAFEQVDLLELDLSDNAFGPAGA</sequence>
<evidence type="ECO:0000256" key="2">
    <source>
        <dbReference type="ARBA" id="ARBA00022614"/>
    </source>
</evidence>
<dbReference type="Gene3D" id="3.80.10.10">
    <property type="entry name" value="Ribonuclease Inhibitor"/>
    <property type="match status" value="1"/>
</dbReference>
<comment type="caution">
    <text evidence="4">The sequence shown here is derived from an EMBL/GenBank/DDBJ whole genome shotgun (WGS) entry which is preliminary data.</text>
</comment>
<dbReference type="GO" id="GO:0048471">
    <property type="term" value="C:perinuclear region of cytoplasm"/>
    <property type="evidence" value="ECO:0007669"/>
    <property type="project" value="TreeGrafter"/>
</dbReference>
<dbReference type="PANTHER" id="PTHR24113">
    <property type="entry name" value="RAN GTPASE-ACTIVATING PROTEIN 1"/>
    <property type="match status" value="1"/>
</dbReference>
<proteinExistence type="predicted"/>
<name>A0A367JBE6_RHIST</name>
<dbReference type="OrthoDB" id="184583at2759"/>
<evidence type="ECO:0008006" key="6">
    <source>
        <dbReference type="Google" id="ProtNLM"/>
    </source>
</evidence>
<dbReference type="GO" id="GO:0006913">
    <property type="term" value="P:nucleocytoplasmic transport"/>
    <property type="evidence" value="ECO:0007669"/>
    <property type="project" value="TreeGrafter"/>
</dbReference>
<dbReference type="InterPro" id="IPR027038">
    <property type="entry name" value="RanGap"/>
</dbReference>
<gene>
    <name evidence="4" type="ORF">CU098_001311</name>
</gene>
<dbReference type="PANTHER" id="PTHR24113:SF12">
    <property type="entry name" value="RAN GTPASE-ACTIVATING PROTEIN 1"/>
    <property type="match status" value="1"/>
</dbReference>
<evidence type="ECO:0000256" key="3">
    <source>
        <dbReference type="ARBA" id="ARBA00022737"/>
    </source>
</evidence>
<dbReference type="SMART" id="SM00368">
    <property type="entry name" value="LRR_RI"/>
    <property type="match status" value="2"/>
</dbReference>
<protein>
    <recommendedName>
        <fullName evidence="6">Ran GTPase-activating protein 1</fullName>
    </recommendedName>
</protein>
<accession>A0A367JBE6</accession>
<reference evidence="4 5" key="1">
    <citation type="journal article" date="2018" name="G3 (Bethesda)">
        <title>Phylogenetic and Phylogenomic Definition of Rhizopus Species.</title>
        <authorList>
            <person name="Gryganskyi A.P."/>
            <person name="Golan J."/>
            <person name="Dolatabadi S."/>
            <person name="Mondo S."/>
            <person name="Robb S."/>
            <person name="Idnurm A."/>
            <person name="Muszewska A."/>
            <person name="Steczkiewicz K."/>
            <person name="Masonjones S."/>
            <person name="Liao H.L."/>
            <person name="Gajdeczka M.T."/>
            <person name="Anike F."/>
            <person name="Vuek A."/>
            <person name="Anishchenko I.M."/>
            <person name="Voigt K."/>
            <person name="de Hoog G.S."/>
            <person name="Smith M.E."/>
            <person name="Heitman J."/>
            <person name="Vilgalys R."/>
            <person name="Stajich J.E."/>
        </authorList>
    </citation>
    <scope>NUCLEOTIDE SEQUENCE [LARGE SCALE GENOMIC DNA]</scope>
    <source>
        <strain evidence="4 5">LSU 92-RS-03</strain>
    </source>
</reference>
<organism evidence="4 5">
    <name type="scientific">Rhizopus stolonifer</name>
    <name type="common">Rhizopus nigricans</name>
    <dbReference type="NCBI Taxonomy" id="4846"/>
    <lineage>
        <taxon>Eukaryota</taxon>
        <taxon>Fungi</taxon>
        <taxon>Fungi incertae sedis</taxon>
        <taxon>Mucoromycota</taxon>
        <taxon>Mucoromycotina</taxon>
        <taxon>Mucoromycetes</taxon>
        <taxon>Mucorales</taxon>
        <taxon>Mucorineae</taxon>
        <taxon>Rhizopodaceae</taxon>
        <taxon>Rhizopus</taxon>
    </lineage>
</organism>
<dbReference type="SUPFAM" id="SSF52047">
    <property type="entry name" value="RNI-like"/>
    <property type="match status" value="1"/>
</dbReference>
<dbReference type="AlphaFoldDB" id="A0A367JBE6"/>